<dbReference type="EMBL" id="JAVREY010000047">
    <property type="protein sequence ID" value="MDT0467074.1"/>
    <property type="molecule type" value="Genomic_DNA"/>
</dbReference>
<keyword evidence="2" id="KW-1185">Reference proteome</keyword>
<evidence type="ECO:0000313" key="1">
    <source>
        <dbReference type="EMBL" id="MDT0467074.1"/>
    </source>
</evidence>
<name>A0ABU2U1H7_9ACTN</name>
<organism evidence="1 2">
    <name type="scientific">Streptomyces gibsoniae</name>
    <dbReference type="NCBI Taxonomy" id="3075529"/>
    <lineage>
        <taxon>Bacteria</taxon>
        <taxon>Bacillati</taxon>
        <taxon>Actinomycetota</taxon>
        <taxon>Actinomycetes</taxon>
        <taxon>Kitasatosporales</taxon>
        <taxon>Streptomycetaceae</taxon>
        <taxon>Streptomyces</taxon>
    </lineage>
</organism>
<accession>A0ABU2U1H7</accession>
<proteinExistence type="predicted"/>
<sequence>MSSASPGRPAVGPKVPINFPPGLLRDIETGASIARLTRAAWVRRAAARALPETFEGVLTPDDLFRYFTARVKDAEPDREIDGDTIRTLLTAADDGTLTIEPFTTETKAIEATGWRRQLSFITRTFLAGGTKIVIYQVSFGRITYQRPDENDSDQYSQYTLYLDQDAARAYHEHLRQTLLRA</sequence>
<protein>
    <submittedName>
        <fullName evidence="1">Uncharacterized protein</fullName>
    </submittedName>
</protein>
<evidence type="ECO:0000313" key="2">
    <source>
        <dbReference type="Proteomes" id="UP001183809"/>
    </source>
</evidence>
<comment type="caution">
    <text evidence="1">The sequence shown here is derived from an EMBL/GenBank/DDBJ whole genome shotgun (WGS) entry which is preliminary data.</text>
</comment>
<reference evidence="2" key="1">
    <citation type="submission" date="2023-07" db="EMBL/GenBank/DDBJ databases">
        <title>30 novel species of actinomycetes from the DSMZ collection.</title>
        <authorList>
            <person name="Nouioui I."/>
        </authorList>
    </citation>
    <scope>NUCLEOTIDE SEQUENCE [LARGE SCALE GENOMIC DNA]</scope>
    <source>
        <strain evidence="2">DSM 41699</strain>
    </source>
</reference>
<dbReference type="RefSeq" id="WP_311698536.1">
    <property type="nucleotide sequence ID" value="NZ_JAVREY010000047.1"/>
</dbReference>
<dbReference type="Proteomes" id="UP001183809">
    <property type="component" value="Unassembled WGS sequence"/>
</dbReference>
<gene>
    <name evidence="1" type="ORF">RM764_29415</name>
</gene>